<name>A0A1S9ZT93_9GAMM</name>
<evidence type="ECO:0000313" key="5">
    <source>
        <dbReference type="Proteomes" id="UP000255279"/>
    </source>
</evidence>
<dbReference type="STRING" id="34060.B0181_11495"/>
<evidence type="ECO:0000256" key="1">
    <source>
        <dbReference type="SAM" id="SignalP"/>
    </source>
</evidence>
<dbReference type="EMBL" id="MUXU01000098">
    <property type="protein sequence ID" value="OOR86739.1"/>
    <property type="molecule type" value="Genomic_DNA"/>
</dbReference>
<sequence length="202" mass="22950">MKKFIAAAVLGLSLLACTAEQSEGATRGAVSQKSVEKRKPENITYFKDKEFGDDFRRMALFHSINTVEFARSPDDGSPMIMTLQSTEYGDKVWFLVAESTFDCDIICDISISFDGKDALDYSVWRQDDSRHAVNLLADRKAWNGYRDAQDDDVDIDDFNEFVLEQNALFIKKLKSAKTVTLDAAFTRHGNAQFEFDVKDLKW</sequence>
<keyword evidence="1" id="KW-0732">Signal</keyword>
<dbReference type="PROSITE" id="PS51257">
    <property type="entry name" value="PROKAR_LIPOPROTEIN"/>
    <property type="match status" value="1"/>
</dbReference>
<proteinExistence type="predicted"/>
<reference evidence="3 5" key="2">
    <citation type="submission" date="2018-06" db="EMBL/GenBank/DDBJ databases">
        <authorList>
            <consortium name="Pathogen Informatics"/>
            <person name="Doyle S."/>
        </authorList>
    </citation>
    <scope>NUCLEOTIDE SEQUENCE [LARGE SCALE GENOMIC DNA]</scope>
    <source>
        <strain evidence="3 5">NCTC10293</strain>
    </source>
</reference>
<evidence type="ECO:0008006" key="6">
    <source>
        <dbReference type="Google" id="ProtNLM"/>
    </source>
</evidence>
<feature type="chain" id="PRO_5036026392" description="Lipoprotein" evidence="1">
    <location>
        <begin position="19"/>
        <end position="202"/>
    </location>
</feature>
<keyword evidence="4" id="KW-1185">Reference proteome</keyword>
<dbReference type="RefSeq" id="WP_078277621.1">
    <property type="nucleotide sequence ID" value="NZ_CAACXO010000052.1"/>
</dbReference>
<evidence type="ECO:0000313" key="3">
    <source>
        <dbReference type="EMBL" id="STZ14036.1"/>
    </source>
</evidence>
<feature type="signal peptide" evidence="1">
    <location>
        <begin position="1"/>
        <end position="18"/>
    </location>
</feature>
<dbReference type="AlphaFoldDB" id="A0A1S9ZT93"/>
<dbReference type="Proteomes" id="UP000190435">
    <property type="component" value="Unassembled WGS sequence"/>
</dbReference>
<dbReference type="Proteomes" id="UP000255279">
    <property type="component" value="Unassembled WGS sequence"/>
</dbReference>
<accession>A0A1S9ZT93</accession>
<gene>
    <name evidence="2" type="ORF">B0181_11495</name>
    <name evidence="3" type="ORF">NCTC10293_01625</name>
</gene>
<dbReference type="EMBL" id="UGQE01000004">
    <property type="protein sequence ID" value="STZ14036.1"/>
    <property type="molecule type" value="Genomic_DNA"/>
</dbReference>
<reference evidence="2 4" key="1">
    <citation type="submission" date="2017-02" db="EMBL/GenBank/DDBJ databases">
        <title>Draft genome sequence of Moraxella caviae CCUG 355 type strain.</title>
        <authorList>
            <person name="Engstrom-Jakobsson H."/>
            <person name="Salva-Serra F."/>
            <person name="Thorell K."/>
            <person name="Gonzales-Siles L."/>
            <person name="Karlsson R."/>
            <person name="Boulund F."/>
            <person name="Engstrand L."/>
            <person name="Moore E."/>
        </authorList>
    </citation>
    <scope>NUCLEOTIDE SEQUENCE [LARGE SCALE GENOMIC DNA]</scope>
    <source>
        <strain evidence="2 4">CCUG 355</strain>
    </source>
</reference>
<evidence type="ECO:0000313" key="4">
    <source>
        <dbReference type="Proteomes" id="UP000190435"/>
    </source>
</evidence>
<evidence type="ECO:0000313" key="2">
    <source>
        <dbReference type="EMBL" id="OOR86739.1"/>
    </source>
</evidence>
<protein>
    <recommendedName>
        <fullName evidence="6">Lipoprotein</fullName>
    </recommendedName>
</protein>
<organism evidence="2 4">
    <name type="scientific">Moraxella caviae</name>
    <dbReference type="NCBI Taxonomy" id="34060"/>
    <lineage>
        <taxon>Bacteria</taxon>
        <taxon>Pseudomonadati</taxon>
        <taxon>Pseudomonadota</taxon>
        <taxon>Gammaproteobacteria</taxon>
        <taxon>Moraxellales</taxon>
        <taxon>Moraxellaceae</taxon>
        <taxon>Moraxella</taxon>
    </lineage>
</organism>